<keyword evidence="1" id="KW-0831">Ubiquinone biosynthesis</keyword>
<sequence>MASHLIPDDFVLPGPVSGVLQHLPRWPGAVLFVGALNLTLARQLPEDVAQALDGRPLRLEIRDAGIHCDFRWQGTRFVPLHAVQGAPDLTIRAHASDFIALARRSQDPDTLFFNRRLSMEGDTELGLMVKNTLDAMELPVFDPRQFRLPDLTRLPRPPHPRDVLQRLRERLPRH</sequence>
<dbReference type="RefSeq" id="WP_091817853.1">
    <property type="nucleotide sequence ID" value="NZ_FOCW01000008.1"/>
</dbReference>
<evidence type="ECO:0000259" key="2">
    <source>
        <dbReference type="Pfam" id="PF02036"/>
    </source>
</evidence>
<dbReference type="OrthoDB" id="5292463at2"/>
<dbReference type="InterPro" id="IPR003033">
    <property type="entry name" value="SCP2_sterol-bd_dom"/>
</dbReference>
<dbReference type="GO" id="GO:0006744">
    <property type="term" value="P:ubiquinone biosynthetic process"/>
    <property type="evidence" value="ECO:0007669"/>
    <property type="project" value="UniProtKB-UniRule"/>
</dbReference>
<feature type="domain" description="SCP2" evidence="2">
    <location>
        <begin position="46"/>
        <end position="134"/>
    </location>
</feature>
<reference evidence="3 4" key="1">
    <citation type="submission" date="2016-10" db="EMBL/GenBank/DDBJ databases">
        <authorList>
            <person name="de Groot N.N."/>
        </authorList>
    </citation>
    <scope>NUCLEOTIDE SEQUENCE [LARGE SCALE GENOMIC DNA]</scope>
    <source>
        <strain evidence="3 4">DSM 15123</strain>
    </source>
</reference>
<proteinExistence type="inferred from homology"/>
<keyword evidence="4" id="KW-1185">Reference proteome</keyword>
<protein>
    <recommendedName>
        <fullName evidence="1">Ubiquinone biosynthesis accessory factor UbiT</fullName>
    </recommendedName>
</protein>
<dbReference type="HAMAP" id="MF_02231">
    <property type="entry name" value="UbiT"/>
    <property type="match status" value="1"/>
</dbReference>
<dbReference type="UniPathway" id="UPA00232"/>
<name>A0A1H8JZ18_9BURK</name>
<dbReference type="STRING" id="1121117.SAMN02745977_02197"/>
<comment type="similarity">
    <text evidence="1">Belongs to the UbiT family.</text>
</comment>
<gene>
    <name evidence="1" type="primary">ubiT</name>
    <name evidence="3" type="ORF">SAMN02745977_02197</name>
</gene>
<evidence type="ECO:0000256" key="1">
    <source>
        <dbReference type="HAMAP-Rule" id="MF_02231"/>
    </source>
</evidence>
<comment type="function">
    <text evidence="1">Required for O(2)-independent ubiquinone (coenzyme Q) biosynthesis. Likely functions as an accessory factor.</text>
</comment>
<evidence type="ECO:0000313" key="3">
    <source>
        <dbReference type="EMBL" id="SEN85755.1"/>
    </source>
</evidence>
<dbReference type="Proteomes" id="UP000199531">
    <property type="component" value="Unassembled WGS sequence"/>
</dbReference>
<evidence type="ECO:0000313" key="4">
    <source>
        <dbReference type="Proteomes" id="UP000199531"/>
    </source>
</evidence>
<accession>A0A1H8JZ18</accession>
<comment type="pathway">
    <text evidence="1">Cofactor biosynthesis; ubiquinone biosynthesis.</text>
</comment>
<dbReference type="SUPFAM" id="SSF55718">
    <property type="entry name" value="SCP-like"/>
    <property type="match status" value="1"/>
</dbReference>
<organism evidence="3 4">
    <name type="scientific">Brachymonas denitrificans DSM 15123</name>
    <dbReference type="NCBI Taxonomy" id="1121117"/>
    <lineage>
        <taxon>Bacteria</taxon>
        <taxon>Pseudomonadati</taxon>
        <taxon>Pseudomonadota</taxon>
        <taxon>Betaproteobacteria</taxon>
        <taxon>Burkholderiales</taxon>
        <taxon>Comamonadaceae</taxon>
        <taxon>Brachymonas</taxon>
    </lineage>
</organism>
<dbReference type="Pfam" id="PF02036">
    <property type="entry name" value="SCP2"/>
    <property type="match status" value="1"/>
</dbReference>
<dbReference type="InterPro" id="IPR036527">
    <property type="entry name" value="SCP2_sterol-bd_dom_sf"/>
</dbReference>
<dbReference type="Gene3D" id="3.30.1050.10">
    <property type="entry name" value="SCP2 sterol-binding domain"/>
    <property type="match status" value="1"/>
</dbReference>
<dbReference type="EMBL" id="FOCW01000008">
    <property type="protein sequence ID" value="SEN85755.1"/>
    <property type="molecule type" value="Genomic_DNA"/>
</dbReference>
<dbReference type="InterPro" id="IPR016830">
    <property type="entry name" value="UbiT"/>
</dbReference>
<dbReference type="AlphaFoldDB" id="A0A1H8JZ18"/>